<keyword evidence="2 10" id="KW-0813">Transport</keyword>
<evidence type="ECO:0000256" key="3">
    <source>
        <dbReference type="ARBA" id="ARBA00022452"/>
    </source>
</evidence>
<dbReference type="Proteomes" id="UP000599312">
    <property type="component" value="Unassembled WGS sequence"/>
</dbReference>
<comment type="similarity">
    <text evidence="10 11">Belongs to the TonB-dependent receptor family.</text>
</comment>
<dbReference type="Gene3D" id="2.40.170.20">
    <property type="entry name" value="TonB-dependent receptor, beta-barrel domain"/>
    <property type="match status" value="1"/>
</dbReference>
<comment type="subcellular location">
    <subcellularLocation>
        <location evidence="1 10">Cell outer membrane</location>
        <topology evidence="1 10">Multi-pass membrane protein</topology>
    </subcellularLocation>
</comment>
<keyword evidence="6" id="KW-0406">Ion transport</keyword>
<evidence type="ECO:0000313" key="16">
    <source>
        <dbReference type="Proteomes" id="UP000599312"/>
    </source>
</evidence>
<sequence>MLTSPRRTLAASVSFCALLIGAAQAQNATPSLPIPDIVITATRTPLAITQAGSAISVITAEEIAKESPKSTADVLRRVPGLSVVEAGGPGGTTLVRIRGGQSGQTLVLIDGIRVNDPASASDEFDFANLVATDIERIEVLRGPQSALYGSDAMGGVINIITRKGQGAPRFSTSVEGGTYGTKAARAAVSGSSGPVSYAFSATGFDTAGFSRYGYRIGRIEGPRVLPLEADGSQRLGASGRVSVQLSKDVELEVGGYSSYNGAQYDAGFGDFPDTPSQSQQRLFEGHTRLTAYAFDGLLRNSILVSATRTNRHYRDVSYFGSLTNPSWSNTDYVGDSLAAEYQGDLKLGTFGLLTFGAKVERDRFTSTSRDVLPVPSLPRENNDASQTTRSLYALHQFTLFDNLHLSFGGRLDDIENGDRFGTWRATAAYEVPNTDMKLRASVGTGAKAPSLFQRFDPTYGTPDLNSEHSVGFDVGVDQRLLDDRLLLSATFFANRFRDLIDFTFDPAACLPTQPFGCYLNVARARTSGVELSADMDVIPTWLRIKAVYTHLEAFDQQTHLRLARRPQDEGRIGLIVTPIAGLSIEPSVVFVGERFSSNGEKNKLQPYARFDVYADYRVNDTFSVFARAENVTDARYQEVYNYGTGGRAFYAGLRATW</sequence>
<evidence type="ECO:0000256" key="11">
    <source>
        <dbReference type="RuleBase" id="RU003357"/>
    </source>
</evidence>
<keyword evidence="9 10" id="KW-0998">Cell outer membrane</keyword>
<protein>
    <submittedName>
        <fullName evidence="15">TonB-dependent receptor</fullName>
    </submittedName>
</protein>
<dbReference type="Pfam" id="PF07715">
    <property type="entry name" value="Plug"/>
    <property type="match status" value="1"/>
</dbReference>
<keyword evidence="16" id="KW-1185">Reference proteome</keyword>
<keyword evidence="7 11" id="KW-0798">TonB box</keyword>
<evidence type="ECO:0000256" key="1">
    <source>
        <dbReference type="ARBA" id="ARBA00004571"/>
    </source>
</evidence>
<dbReference type="Pfam" id="PF00593">
    <property type="entry name" value="TonB_dep_Rec_b-barrel"/>
    <property type="match status" value="1"/>
</dbReference>
<dbReference type="InterPro" id="IPR000531">
    <property type="entry name" value="Beta-barrel_TonB"/>
</dbReference>
<dbReference type="GO" id="GO:0009279">
    <property type="term" value="C:cell outer membrane"/>
    <property type="evidence" value="ECO:0007669"/>
    <property type="project" value="UniProtKB-SubCell"/>
</dbReference>
<evidence type="ECO:0000259" key="13">
    <source>
        <dbReference type="Pfam" id="PF00593"/>
    </source>
</evidence>
<evidence type="ECO:0000256" key="2">
    <source>
        <dbReference type="ARBA" id="ARBA00022448"/>
    </source>
</evidence>
<feature type="signal peptide" evidence="12">
    <location>
        <begin position="1"/>
        <end position="25"/>
    </location>
</feature>
<dbReference type="Gene3D" id="2.170.130.10">
    <property type="entry name" value="TonB-dependent receptor, plug domain"/>
    <property type="match status" value="1"/>
</dbReference>
<feature type="domain" description="TonB-dependent receptor plug" evidence="14">
    <location>
        <begin position="51"/>
        <end position="156"/>
    </location>
</feature>
<keyword evidence="15" id="KW-0675">Receptor</keyword>
<dbReference type="PROSITE" id="PS52016">
    <property type="entry name" value="TONB_DEPENDENT_REC_3"/>
    <property type="match status" value="1"/>
</dbReference>
<dbReference type="SUPFAM" id="SSF56935">
    <property type="entry name" value="Porins"/>
    <property type="match status" value="1"/>
</dbReference>
<dbReference type="EMBL" id="JADQDO010000008">
    <property type="protein sequence ID" value="MBF9234886.1"/>
    <property type="molecule type" value="Genomic_DNA"/>
</dbReference>
<evidence type="ECO:0000256" key="5">
    <source>
        <dbReference type="ARBA" id="ARBA00022729"/>
    </source>
</evidence>
<evidence type="ECO:0000256" key="6">
    <source>
        <dbReference type="ARBA" id="ARBA00023065"/>
    </source>
</evidence>
<keyword evidence="8 10" id="KW-0472">Membrane</keyword>
<evidence type="ECO:0000313" key="15">
    <source>
        <dbReference type="EMBL" id="MBF9234886.1"/>
    </source>
</evidence>
<evidence type="ECO:0000256" key="10">
    <source>
        <dbReference type="PROSITE-ProRule" id="PRU01360"/>
    </source>
</evidence>
<dbReference type="GO" id="GO:0006811">
    <property type="term" value="P:monoatomic ion transport"/>
    <property type="evidence" value="ECO:0007669"/>
    <property type="project" value="UniProtKB-KW"/>
</dbReference>
<feature type="chain" id="PRO_5037587989" evidence="12">
    <location>
        <begin position="26"/>
        <end position="657"/>
    </location>
</feature>
<dbReference type="AlphaFoldDB" id="A0A931BP55"/>
<dbReference type="RefSeq" id="WP_196272866.1">
    <property type="nucleotide sequence ID" value="NZ_JADQDO010000008.1"/>
</dbReference>
<name>A0A931BP55_9HYPH</name>
<gene>
    <name evidence="15" type="ORF">I2H38_16040</name>
</gene>
<feature type="domain" description="TonB-dependent receptor-like beta-barrel" evidence="13">
    <location>
        <begin position="259"/>
        <end position="631"/>
    </location>
</feature>
<dbReference type="GO" id="GO:0015889">
    <property type="term" value="P:cobalamin transport"/>
    <property type="evidence" value="ECO:0007669"/>
    <property type="project" value="TreeGrafter"/>
</dbReference>
<proteinExistence type="inferred from homology"/>
<comment type="caution">
    <text evidence="15">The sequence shown here is derived from an EMBL/GenBank/DDBJ whole genome shotgun (WGS) entry which is preliminary data.</text>
</comment>
<reference evidence="15" key="1">
    <citation type="submission" date="2020-11" db="EMBL/GenBank/DDBJ databases">
        <authorList>
            <person name="Kim M.K."/>
        </authorList>
    </citation>
    <scope>NUCLEOTIDE SEQUENCE</scope>
    <source>
        <strain evidence="15">BT350</strain>
    </source>
</reference>
<evidence type="ECO:0000256" key="4">
    <source>
        <dbReference type="ARBA" id="ARBA00022692"/>
    </source>
</evidence>
<dbReference type="InterPro" id="IPR012910">
    <property type="entry name" value="Plug_dom"/>
</dbReference>
<keyword evidence="5 12" id="KW-0732">Signal</keyword>
<evidence type="ECO:0000256" key="8">
    <source>
        <dbReference type="ARBA" id="ARBA00023136"/>
    </source>
</evidence>
<dbReference type="InterPro" id="IPR036942">
    <property type="entry name" value="Beta-barrel_TonB_sf"/>
</dbReference>
<evidence type="ECO:0000256" key="7">
    <source>
        <dbReference type="ARBA" id="ARBA00023077"/>
    </source>
</evidence>
<organism evidence="15 16">
    <name type="scientific">Microvirga alba</name>
    <dbReference type="NCBI Taxonomy" id="2791025"/>
    <lineage>
        <taxon>Bacteria</taxon>
        <taxon>Pseudomonadati</taxon>
        <taxon>Pseudomonadota</taxon>
        <taxon>Alphaproteobacteria</taxon>
        <taxon>Hyphomicrobiales</taxon>
        <taxon>Methylobacteriaceae</taxon>
        <taxon>Microvirga</taxon>
    </lineage>
</organism>
<evidence type="ECO:0000256" key="12">
    <source>
        <dbReference type="SAM" id="SignalP"/>
    </source>
</evidence>
<evidence type="ECO:0000259" key="14">
    <source>
        <dbReference type="Pfam" id="PF07715"/>
    </source>
</evidence>
<dbReference type="PANTHER" id="PTHR30069">
    <property type="entry name" value="TONB-DEPENDENT OUTER MEMBRANE RECEPTOR"/>
    <property type="match status" value="1"/>
</dbReference>
<dbReference type="InterPro" id="IPR037066">
    <property type="entry name" value="Plug_dom_sf"/>
</dbReference>
<evidence type="ECO:0000256" key="9">
    <source>
        <dbReference type="ARBA" id="ARBA00023237"/>
    </source>
</evidence>
<keyword evidence="3 10" id="KW-1134">Transmembrane beta strand</keyword>
<dbReference type="InterPro" id="IPR039426">
    <property type="entry name" value="TonB-dep_rcpt-like"/>
</dbReference>
<dbReference type="PANTHER" id="PTHR30069:SF53">
    <property type="entry name" value="COLICIN I RECEPTOR-RELATED"/>
    <property type="match status" value="1"/>
</dbReference>
<accession>A0A931BP55</accession>
<dbReference type="CDD" id="cd01347">
    <property type="entry name" value="ligand_gated_channel"/>
    <property type="match status" value="1"/>
</dbReference>
<keyword evidence="4 10" id="KW-0812">Transmembrane</keyword>